<comment type="caution">
    <text evidence="2">The sequence shown here is derived from an EMBL/GenBank/DDBJ whole genome shotgun (WGS) entry which is preliminary data.</text>
</comment>
<feature type="signal peptide" evidence="1">
    <location>
        <begin position="1"/>
        <end position="24"/>
    </location>
</feature>
<name>A0ABP9D8Q5_9BACT</name>
<dbReference type="Proteomes" id="UP001500298">
    <property type="component" value="Unassembled WGS sequence"/>
</dbReference>
<accession>A0ABP9D8Q5</accession>
<dbReference type="SUPFAM" id="SSF52317">
    <property type="entry name" value="Class I glutamine amidotransferase-like"/>
    <property type="match status" value="1"/>
</dbReference>
<evidence type="ECO:0000313" key="3">
    <source>
        <dbReference type="Proteomes" id="UP001500298"/>
    </source>
</evidence>
<evidence type="ECO:0000256" key="1">
    <source>
        <dbReference type="SAM" id="SignalP"/>
    </source>
</evidence>
<feature type="chain" id="PRO_5045558084" description="DUF4350 domain-containing protein" evidence="1">
    <location>
        <begin position="25"/>
        <end position="230"/>
    </location>
</feature>
<proteinExistence type="predicted"/>
<protein>
    <recommendedName>
        <fullName evidence="4">DUF4350 domain-containing protein</fullName>
    </recommendedName>
</protein>
<sequence>MKKMLTKRLLFCFVLYLAATYLNAQEISLYNIKQESSEVSSTLKLLEKKGYHINNFSGETYTEVRRAIEGKDILVLPFSEGEQPVFTQKSLAAVRDFVNEGKTLVVIGAQQQLLNYTFDLSLNLQELGGICSFKHPDFIREGGSHLSYAPDAVIHNKGTYAIETLTLPANSTHVYGKYGNTTVAVIPYGKGKIIFMGWSFEGALPYGNINKGWLDALDASVKDCSEQLFK</sequence>
<dbReference type="InterPro" id="IPR029062">
    <property type="entry name" value="Class_I_gatase-like"/>
</dbReference>
<gene>
    <name evidence="2" type="ORF">GCM10023331_08640</name>
</gene>
<evidence type="ECO:0000313" key="2">
    <source>
        <dbReference type="EMBL" id="GAA4826314.1"/>
    </source>
</evidence>
<reference evidence="3" key="1">
    <citation type="journal article" date="2019" name="Int. J. Syst. Evol. Microbiol.">
        <title>The Global Catalogue of Microorganisms (GCM) 10K type strain sequencing project: providing services to taxonomists for standard genome sequencing and annotation.</title>
        <authorList>
            <consortium name="The Broad Institute Genomics Platform"/>
            <consortium name="The Broad Institute Genome Sequencing Center for Infectious Disease"/>
            <person name="Wu L."/>
            <person name="Ma J."/>
        </authorList>
    </citation>
    <scope>NUCLEOTIDE SEQUENCE [LARGE SCALE GENOMIC DNA]</scope>
    <source>
        <strain evidence="3">JCM 18326</strain>
    </source>
</reference>
<keyword evidence="1" id="KW-0732">Signal</keyword>
<evidence type="ECO:0008006" key="4">
    <source>
        <dbReference type="Google" id="ProtNLM"/>
    </source>
</evidence>
<organism evidence="2 3">
    <name type="scientific">Algivirga pacifica</name>
    <dbReference type="NCBI Taxonomy" id="1162670"/>
    <lineage>
        <taxon>Bacteria</taxon>
        <taxon>Pseudomonadati</taxon>
        <taxon>Bacteroidota</taxon>
        <taxon>Cytophagia</taxon>
        <taxon>Cytophagales</taxon>
        <taxon>Flammeovirgaceae</taxon>
        <taxon>Algivirga</taxon>
    </lineage>
</organism>
<keyword evidence="3" id="KW-1185">Reference proteome</keyword>
<dbReference type="EMBL" id="BAABJX010000017">
    <property type="protein sequence ID" value="GAA4826314.1"/>
    <property type="molecule type" value="Genomic_DNA"/>
</dbReference>
<dbReference type="RefSeq" id="WP_345369498.1">
    <property type="nucleotide sequence ID" value="NZ_BAABJX010000017.1"/>
</dbReference>